<comment type="similarity">
    <text evidence="1">Belongs to the 'GDXG' lipolytic enzyme family.</text>
</comment>
<gene>
    <name evidence="5" type="ORF">B0T23DRAFT_55218</name>
</gene>
<proteinExistence type="inferred from homology"/>
<dbReference type="Proteomes" id="UP001285908">
    <property type="component" value="Unassembled WGS sequence"/>
</dbReference>
<dbReference type="RefSeq" id="XP_062687869.1">
    <property type="nucleotide sequence ID" value="XM_062841440.1"/>
</dbReference>
<organism evidence="5 6">
    <name type="scientific">Neurospora hispaniola</name>
    <dbReference type="NCBI Taxonomy" id="588809"/>
    <lineage>
        <taxon>Eukaryota</taxon>
        <taxon>Fungi</taxon>
        <taxon>Dikarya</taxon>
        <taxon>Ascomycota</taxon>
        <taxon>Pezizomycotina</taxon>
        <taxon>Sordariomycetes</taxon>
        <taxon>Sordariomycetidae</taxon>
        <taxon>Sordariales</taxon>
        <taxon>Sordariaceae</taxon>
        <taxon>Neurospora</taxon>
    </lineage>
</organism>
<keyword evidence="2 5" id="KW-0378">Hydrolase</keyword>
<evidence type="ECO:0000313" key="5">
    <source>
        <dbReference type="EMBL" id="KAK3484815.1"/>
    </source>
</evidence>
<reference evidence="5 6" key="1">
    <citation type="journal article" date="2023" name="Mol. Phylogenet. Evol.">
        <title>Genome-scale phylogeny and comparative genomics of the fungal order Sordariales.</title>
        <authorList>
            <person name="Hensen N."/>
            <person name="Bonometti L."/>
            <person name="Westerberg I."/>
            <person name="Brannstrom I.O."/>
            <person name="Guillou S."/>
            <person name="Cros-Aarteil S."/>
            <person name="Calhoun S."/>
            <person name="Haridas S."/>
            <person name="Kuo A."/>
            <person name="Mondo S."/>
            <person name="Pangilinan J."/>
            <person name="Riley R."/>
            <person name="LaButti K."/>
            <person name="Andreopoulos B."/>
            <person name="Lipzen A."/>
            <person name="Chen C."/>
            <person name="Yan M."/>
            <person name="Daum C."/>
            <person name="Ng V."/>
            <person name="Clum A."/>
            <person name="Steindorff A."/>
            <person name="Ohm R.A."/>
            <person name="Martin F."/>
            <person name="Silar P."/>
            <person name="Natvig D.O."/>
            <person name="Lalanne C."/>
            <person name="Gautier V."/>
            <person name="Ament-Velasquez S.L."/>
            <person name="Kruys A."/>
            <person name="Hutchinson M.I."/>
            <person name="Powell A.J."/>
            <person name="Barry K."/>
            <person name="Miller A.N."/>
            <person name="Grigoriev I.V."/>
            <person name="Debuchy R."/>
            <person name="Gladieux P."/>
            <person name="Hiltunen Thoren M."/>
            <person name="Johannesson H."/>
        </authorList>
    </citation>
    <scope>NUCLEOTIDE SEQUENCE [LARGE SCALE GENOMIC DNA]</scope>
    <source>
        <strain evidence="5 6">FGSC 10403</strain>
    </source>
</reference>
<dbReference type="Pfam" id="PF07859">
    <property type="entry name" value="Abhydrolase_3"/>
    <property type="match status" value="1"/>
</dbReference>
<evidence type="ECO:0000256" key="3">
    <source>
        <dbReference type="PROSITE-ProRule" id="PRU10038"/>
    </source>
</evidence>
<dbReference type="InterPro" id="IPR050300">
    <property type="entry name" value="GDXG_lipolytic_enzyme"/>
</dbReference>
<evidence type="ECO:0000256" key="2">
    <source>
        <dbReference type="ARBA" id="ARBA00022801"/>
    </source>
</evidence>
<dbReference type="GeneID" id="87879062"/>
<dbReference type="PROSITE" id="PS01174">
    <property type="entry name" value="LIPASE_GDXG_SER"/>
    <property type="match status" value="1"/>
</dbReference>
<dbReference type="SUPFAM" id="SSF53474">
    <property type="entry name" value="alpha/beta-Hydrolases"/>
    <property type="match status" value="1"/>
</dbReference>
<protein>
    <submittedName>
        <fullName evidence="5">Alpha/Beta hydrolase protein</fullName>
    </submittedName>
</protein>
<dbReference type="InterPro" id="IPR033140">
    <property type="entry name" value="Lipase_GDXG_put_SER_AS"/>
</dbReference>
<dbReference type="Gene3D" id="3.40.50.1820">
    <property type="entry name" value="alpha/beta hydrolase"/>
    <property type="match status" value="1"/>
</dbReference>
<evidence type="ECO:0000259" key="4">
    <source>
        <dbReference type="Pfam" id="PF07859"/>
    </source>
</evidence>
<keyword evidence="6" id="KW-1185">Reference proteome</keyword>
<sequence>MTADEPPSESLTLWEKLSLTWLVPLFAARCIKFLLFQRNPSLHWRQNLALALLKVRRATYPAKYLHLQARRVPTGKAIELYVSQHPNIAHTTVTVPLPPASNPQLQNVPPPVLHFLTPVTAPGQDTDKKTTLLYFHGGGFVNPLRATGHMPFILSLHKASAAHQSIILEYALAPEHPYPAQLIQAVAALSYLLTDLSLSPSDIILAGDSAGGQLVGALLAHLAKPSPYAPQVEGWKDERDQQFKAAVFISPWASMQRPGGASMFEKADDKWDYLTEGQCARYQELWNPKVDEVWANLCSFSGDGNTKQEVEVWGRVFGRDGQRAMVEKTLVTVGTAEVLVDSCRRFGRDCVGGETVVVDRDTPSTDLEREVKGRDVVTVECVGDAHVQPTLDAAVGYEEGVMMRVMLAWLRGV</sequence>
<feature type="active site" evidence="3">
    <location>
        <position position="209"/>
    </location>
</feature>
<dbReference type="InterPro" id="IPR029058">
    <property type="entry name" value="AB_hydrolase_fold"/>
</dbReference>
<dbReference type="GO" id="GO:0016787">
    <property type="term" value="F:hydrolase activity"/>
    <property type="evidence" value="ECO:0007669"/>
    <property type="project" value="UniProtKB-KW"/>
</dbReference>
<feature type="domain" description="Alpha/beta hydrolase fold-3" evidence="4">
    <location>
        <begin position="132"/>
        <end position="342"/>
    </location>
</feature>
<dbReference type="PANTHER" id="PTHR48081">
    <property type="entry name" value="AB HYDROLASE SUPERFAMILY PROTEIN C4A8.06C"/>
    <property type="match status" value="1"/>
</dbReference>
<dbReference type="EMBL" id="JAULSX010000013">
    <property type="protein sequence ID" value="KAK3484815.1"/>
    <property type="molecule type" value="Genomic_DNA"/>
</dbReference>
<dbReference type="AlphaFoldDB" id="A0AAJ0HYJ3"/>
<comment type="caution">
    <text evidence="5">The sequence shown here is derived from an EMBL/GenBank/DDBJ whole genome shotgun (WGS) entry which is preliminary data.</text>
</comment>
<evidence type="ECO:0000256" key="1">
    <source>
        <dbReference type="ARBA" id="ARBA00010515"/>
    </source>
</evidence>
<name>A0AAJ0HYJ3_9PEZI</name>
<dbReference type="InterPro" id="IPR013094">
    <property type="entry name" value="AB_hydrolase_3"/>
</dbReference>
<evidence type="ECO:0000313" key="6">
    <source>
        <dbReference type="Proteomes" id="UP001285908"/>
    </source>
</evidence>
<accession>A0AAJ0HYJ3</accession>
<dbReference type="PANTHER" id="PTHR48081:SF18">
    <property type="entry name" value="ALPHA_BETA HYDROLASE FOLD-3 DOMAIN-CONTAINING PROTEIN"/>
    <property type="match status" value="1"/>
</dbReference>